<evidence type="ECO:0000256" key="2">
    <source>
        <dbReference type="SAM" id="MobiDB-lite"/>
    </source>
</evidence>
<proteinExistence type="predicted"/>
<feature type="coiled-coil region" evidence="1">
    <location>
        <begin position="389"/>
        <end position="480"/>
    </location>
</feature>
<organism evidence="3 4">
    <name type="scientific">Plectus sambesii</name>
    <dbReference type="NCBI Taxonomy" id="2011161"/>
    <lineage>
        <taxon>Eukaryota</taxon>
        <taxon>Metazoa</taxon>
        <taxon>Ecdysozoa</taxon>
        <taxon>Nematoda</taxon>
        <taxon>Chromadorea</taxon>
        <taxon>Plectida</taxon>
        <taxon>Plectina</taxon>
        <taxon>Plectoidea</taxon>
        <taxon>Plectidae</taxon>
        <taxon>Plectus</taxon>
    </lineage>
</organism>
<dbReference type="Proteomes" id="UP000887566">
    <property type="component" value="Unplaced"/>
</dbReference>
<accession>A0A914XM10</accession>
<feature type="coiled-coil region" evidence="1">
    <location>
        <begin position="5"/>
        <end position="107"/>
    </location>
</feature>
<feature type="region of interest" description="Disordered" evidence="2">
    <location>
        <begin position="553"/>
        <end position="572"/>
    </location>
</feature>
<name>A0A914XM10_9BILA</name>
<dbReference type="AlphaFoldDB" id="A0A914XM10"/>
<feature type="coiled-coil region" evidence="1">
    <location>
        <begin position="253"/>
        <end position="305"/>
    </location>
</feature>
<protein>
    <submittedName>
        <fullName evidence="4">Uncharacterized protein</fullName>
    </submittedName>
</protein>
<evidence type="ECO:0000313" key="4">
    <source>
        <dbReference type="WBParaSite" id="PSAMB.scaffold894size39123.g9501.t2"/>
    </source>
</evidence>
<dbReference type="PANTHER" id="PTHR35153:SF1">
    <property type="entry name" value="COILED-COIL DOMAIN-CONTAINING PROTEIN 154"/>
    <property type="match status" value="1"/>
</dbReference>
<dbReference type="PANTHER" id="PTHR35153">
    <property type="entry name" value="COILED-COIL DOMAIN-CONTAINING PROTEIN 154"/>
    <property type="match status" value="1"/>
</dbReference>
<reference evidence="4" key="1">
    <citation type="submission" date="2022-11" db="UniProtKB">
        <authorList>
            <consortium name="WormBaseParasite"/>
        </authorList>
    </citation>
    <scope>IDENTIFICATION</scope>
</reference>
<dbReference type="Gene3D" id="1.10.287.1490">
    <property type="match status" value="1"/>
</dbReference>
<keyword evidence="1" id="KW-0175">Coiled coil</keyword>
<evidence type="ECO:0000256" key="1">
    <source>
        <dbReference type="SAM" id="Coils"/>
    </source>
</evidence>
<dbReference type="InterPro" id="IPR029512">
    <property type="entry name" value="CCDC154"/>
</dbReference>
<evidence type="ECO:0000313" key="3">
    <source>
        <dbReference type="Proteomes" id="UP000887566"/>
    </source>
</evidence>
<keyword evidence="3" id="KW-1185">Reference proteome</keyword>
<dbReference type="WBParaSite" id="PSAMB.scaffold894size39123.g9501.t2">
    <property type="protein sequence ID" value="PSAMB.scaffold894size39123.g9501.t2"/>
    <property type="gene ID" value="PSAMB.scaffold894size39123.g9501"/>
</dbReference>
<sequence length="572" mass="65693">MMDELARLQAQLRDYQNQHAQAISNEQLARQRLEAQLANSHDNLNRVNSQLSVTDGASRSLSSRDLDDIRRQISSLEAKIINMEQEIASLKNTVNSHTHDLMQLNNEIKSRPVVDPNKVASTTQQLDGRLRDLHGQLMQVKQNVDGEANERRRVNQAQAENIARLQDYIQRQDASKNDILQNLARKGDMDSAKLSEEAKRLNDKIQLITNEVTRNMTEREQRMRDENQQKYQTLEKAIKAELDARLQYEKDVRQFLDERYRAYNEELEALKALQQTDKAKYKERFQKLNEALAVLERHLEQGNKKMDRIVAAEIQSRKLHEKGLLAKMGDVEDRLAGYLGGLNRAIDEAKAGNENVKMPLLDTDALHREMEAIAADKHKLSMEGLLKLEEKMSRVHQGLQRDKRELQDRIEEGSGDTDSVAKIKHQLRKLDDVQEDLEKAHERIRDKVERQIPQDLNELSAKCENIKHQLNTRIDKEEEERYLAIKELQDAISKMRNRPGRDIGGGAGGVVSGPANEQLARDVDECKVAIKKLAESVTTVKNVLDRKLNEEIRTREKDSEKLNAAVDSMKKK</sequence>